<dbReference type="EMBL" id="CP126218">
    <property type="protein sequence ID" value="WIA20019.1"/>
    <property type="molecule type" value="Genomic_DNA"/>
</dbReference>
<keyword evidence="3" id="KW-0547">Nucleotide-binding</keyword>
<proteinExistence type="predicted"/>
<dbReference type="InterPro" id="IPR050205">
    <property type="entry name" value="CDPK_Ser/Thr_kinases"/>
</dbReference>
<dbReference type="InterPro" id="IPR000719">
    <property type="entry name" value="Prot_kinase_dom"/>
</dbReference>
<gene>
    <name evidence="8" type="ORF">OEZ85_005888</name>
</gene>
<keyword evidence="9" id="KW-1185">Reference proteome</keyword>
<protein>
    <recommendedName>
        <fullName evidence="7">Protein kinase domain-containing protein</fullName>
    </recommendedName>
</protein>
<evidence type="ECO:0000256" key="4">
    <source>
        <dbReference type="ARBA" id="ARBA00022777"/>
    </source>
</evidence>
<organism evidence="8 9">
    <name type="scientific">Tetradesmus obliquus</name>
    <name type="common">Green alga</name>
    <name type="synonym">Acutodesmus obliquus</name>
    <dbReference type="NCBI Taxonomy" id="3088"/>
    <lineage>
        <taxon>Eukaryota</taxon>
        <taxon>Viridiplantae</taxon>
        <taxon>Chlorophyta</taxon>
        <taxon>core chlorophytes</taxon>
        <taxon>Chlorophyceae</taxon>
        <taxon>CS clade</taxon>
        <taxon>Sphaeropleales</taxon>
        <taxon>Scenedesmaceae</taxon>
        <taxon>Tetradesmus</taxon>
    </lineage>
</organism>
<accession>A0ABY8UEX7</accession>
<keyword evidence="2" id="KW-0808">Transferase</keyword>
<dbReference type="PANTHER" id="PTHR24349">
    <property type="entry name" value="SERINE/THREONINE-PROTEIN KINASE"/>
    <property type="match status" value="1"/>
</dbReference>
<keyword evidence="4" id="KW-0418">Kinase</keyword>
<sequence>MACIARQAWHEGPQESSPAFQGSQGSNIKAPVFTLETCYNVMELKRGRYSVISTAEASGLGCVCIKTYDRPSLVPKKQKMATREAIVLKYLNSMGVPHITHMWSAYASQDKFHILMEYCCGGNLLERLKAAAAPMGEQQLAAQVAAPLLRTLAAMHAAGVTHRDIKLENIFADAAGHPKLGDFDLAVFHHEAPTRAPVGTIFYMAPEVLLLAGARGSALEAAAQRRVGEKMDVWSLGVCLFELAAGYKPFQGISYEGIASAIIQAAMADLPPHLSSSFRSFIAAALTYDPAQRPTAQQLLDHPWIQQLPGLRLRHQGSLGTQHGEF</sequence>
<keyword evidence="5" id="KW-0067">ATP-binding</keyword>
<dbReference type="SUPFAM" id="SSF56112">
    <property type="entry name" value="Protein kinase-like (PK-like)"/>
    <property type="match status" value="1"/>
</dbReference>
<dbReference type="PROSITE" id="PS50011">
    <property type="entry name" value="PROTEIN_KINASE_DOM"/>
    <property type="match status" value="1"/>
</dbReference>
<dbReference type="Proteomes" id="UP001244341">
    <property type="component" value="Chromosome 11b"/>
</dbReference>
<evidence type="ECO:0000256" key="1">
    <source>
        <dbReference type="ARBA" id="ARBA00022527"/>
    </source>
</evidence>
<feature type="compositionally biased region" description="Polar residues" evidence="6">
    <location>
        <begin position="14"/>
        <end position="25"/>
    </location>
</feature>
<feature type="domain" description="Protein kinase" evidence="7">
    <location>
        <begin position="38"/>
        <end position="305"/>
    </location>
</feature>
<evidence type="ECO:0000256" key="3">
    <source>
        <dbReference type="ARBA" id="ARBA00022741"/>
    </source>
</evidence>
<evidence type="ECO:0000256" key="6">
    <source>
        <dbReference type="SAM" id="MobiDB-lite"/>
    </source>
</evidence>
<keyword evidence="1" id="KW-0723">Serine/threonine-protein kinase</keyword>
<dbReference type="InterPro" id="IPR011009">
    <property type="entry name" value="Kinase-like_dom_sf"/>
</dbReference>
<evidence type="ECO:0000313" key="9">
    <source>
        <dbReference type="Proteomes" id="UP001244341"/>
    </source>
</evidence>
<evidence type="ECO:0000313" key="8">
    <source>
        <dbReference type="EMBL" id="WIA20019.1"/>
    </source>
</evidence>
<dbReference type="Gene3D" id="1.10.510.10">
    <property type="entry name" value="Transferase(Phosphotransferase) domain 1"/>
    <property type="match status" value="1"/>
</dbReference>
<evidence type="ECO:0000259" key="7">
    <source>
        <dbReference type="PROSITE" id="PS50011"/>
    </source>
</evidence>
<feature type="region of interest" description="Disordered" evidence="6">
    <location>
        <begin position="1"/>
        <end position="25"/>
    </location>
</feature>
<evidence type="ECO:0000256" key="2">
    <source>
        <dbReference type="ARBA" id="ARBA00022679"/>
    </source>
</evidence>
<name>A0ABY8UEX7_TETOB</name>
<dbReference type="SMART" id="SM00220">
    <property type="entry name" value="S_TKc"/>
    <property type="match status" value="1"/>
</dbReference>
<evidence type="ECO:0000256" key="5">
    <source>
        <dbReference type="ARBA" id="ARBA00022840"/>
    </source>
</evidence>
<reference evidence="8 9" key="1">
    <citation type="submission" date="2023-05" db="EMBL/GenBank/DDBJ databases">
        <title>A 100% complete, gapless, phased diploid assembly of the Scenedesmus obliquus UTEX 3031 genome.</title>
        <authorList>
            <person name="Biondi T.C."/>
            <person name="Hanschen E.R."/>
            <person name="Kwon T."/>
            <person name="Eng W."/>
            <person name="Kruse C.P.S."/>
            <person name="Koehler S.I."/>
            <person name="Kunde Y."/>
            <person name="Gleasner C.D."/>
            <person name="You Mak K.T."/>
            <person name="Polle J."/>
            <person name="Hovde B.T."/>
            <person name="Starkenburg S.R."/>
        </authorList>
    </citation>
    <scope>NUCLEOTIDE SEQUENCE [LARGE SCALE GENOMIC DNA]</scope>
    <source>
        <strain evidence="8 9">DOE0152z</strain>
    </source>
</reference>
<dbReference type="Pfam" id="PF00069">
    <property type="entry name" value="Pkinase"/>
    <property type="match status" value="1"/>
</dbReference>